<dbReference type="Pfam" id="PF24539">
    <property type="entry name" value="DUF7600"/>
    <property type="match status" value="1"/>
</dbReference>
<dbReference type="Gene3D" id="1.20.1280.50">
    <property type="match status" value="1"/>
</dbReference>
<dbReference type="InterPro" id="IPR056021">
    <property type="entry name" value="DUF7600"/>
</dbReference>
<dbReference type="InterPro" id="IPR036047">
    <property type="entry name" value="F-box-like_dom_sf"/>
</dbReference>
<evidence type="ECO:0000313" key="4">
    <source>
        <dbReference type="Proteomes" id="UP001303115"/>
    </source>
</evidence>
<dbReference type="EMBL" id="MU854363">
    <property type="protein sequence ID" value="KAK4041105.1"/>
    <property type="molecule type" value="Genomic_DNA"/>
</dbReference>
<dbReference type="SMART" id="SM00256">
    <property type="entry name" value="FBOX"/>
    <property type="match status" value="1"/>
</dbReference>
<dbReference type="Pfam" id="PF12937">
    <property type="entry name" value="F-box-like"/>
    <property type="match status" value="1"/>
</dbReference>
<comment type="caution">
    <text evidence="3">The sequence shown here is derived from an EMBL/GenBank/DDBJ whole genome shotgun (WGS) entry which is preliminary data.</text>
</comment>
<dbReference type="PROSITE" id="PS50181">
    <property type="entry name" value="FBOX"/>
    <property type="match status" value="1"/>
</dbReference>
<evidence type="ECO:0000259" key="2">
    <source>
        <dbReference type="PROSITE" id="PS50181"/>
    </source>
</evidence>
<feature type="domain" description="F-box" evidence="2">
    <location>
        <begin position="183"/>
        <end position="229"/>
    </location>
</feature>
<gene>
    <name evidence="3" type="ORF">C8A01DRAFT_15078</name>
</gene>
<keyword evidence="4" id="KW-1185">Reference proteome</keyword>
<organism evidence="3 4">
    <name type="scientific">Parachaetomium inaequale</name>
    <dbReference type="NCBI Taxonomy" id="2588326"/>
    <lineage>
        <taxon>Eukaryota</taxon>
        <taxon>Fungi</taxon>
        <taxon>Dikarya</taxon>
        <taxon>Ascomycota</taxon>
        <taxon>Pezizomycotina</taxon>
        <taxon>Sordariomycetes</taxon>
        <taxon>Sordariomycetidae</taxon>
        <taxon>Sordariales</taxon>
        <taxon>Chaetomiaceae</taxon>
        <taxon>Parachaetomium</taxon>
    </lineage>
</organism>
<name>A0AAN6SSX3_9PEZI</name>
<protein>
    <recommendedName>
        <fullName evidence="2">F-box domain-containing protein</fullName>
    </recommendedName>
</protein>
<feature type="region of interest" description="Disordered" evidence="1">
    <location>
        <begin position="1"/>
        <end position="30"/>
    </location>
</feature>
<reference evidence="4" key="1">
    <citation type="journal article" date="2023" name="Mol. Phylogenet. Evol.">
        <title>Genome-scale phylogeny and comparative genomics of the fungal order Sordariales.</title>
        <authorList>
            <person name="Hensen N."/>
            <person name="Bonometti L."/>
            <person name="Westerberg I."/>
            <person name="Brannstrom I.O."/>
            <person name="Guillou S."/>
            <person name="Cros-Aarteil S."/>
            <person name="Calhoun S."/>
            <person name="Haridas S."/>
            <person name="Kuo A."/>
            <person name="Mondo S."/>
            <person name="Pangilinan J."/>
            <person name="Riley R."/>
            <person name="LaButti K."/>
            <person name="Andreopoulos B."/>
            <person name="Lipzen A."/>
            <person name="Chen C."/>
            <person name="Yan M."/>
            <person name="Daum C."/>
            <person name="Ng V."/>
            <person name="Clum A."/>
            <person name="Steindorff A."/>
            <person name="Ohm R.A."/>
            <person name="Martin F."/>
            <person name="Silar P."/>
            <person name="Natvig D.O."/>
            <person name="Lalanne C."/>
            <person name="Gautier V."/>
            <person name="Ament-Velasquez S.L."/>
            <person name="Kruys A."/>
            <person name="Hutchinson M.I."/>
            <person name="Powell A.J."/>
            <person name="Barry K."/>
            <person name="Miller A.N."/>
            <person name="Grigoriev I.V."/>
            <person name="Debuchy R."/>
            <person name="Gladieux P."/>
            <person name="Hiltunen Thoren M."/>
            <person name="Johannesson H."/>
        </authorList>
    </citation>
    <scope>NUCLEOTIDE SEQUENCE [LARGE SCALE GENOMIC DNA]</scope>
    <source>
        <strain evidence="4">CBS 284.82</strain>
    </source>
</reference>
<feature type="non-terminal residue" evidence="3">
    <location>
        <position position="1"/>
    </location>
</feature>
<dbReference type="AlphaFoldDB" id="A0AAN6SSX3"/>
<proteinExistence type="predicted"/>
<dbReference type="Proteomes" id="UP001303115">
    <property type="component" value="Unassembled WGS sequence"/>
</dbReference>
<sequence>AHLSGPGLTDPNNDAVYISTPADESDDAPEPREMQIDLMDSRNYLGDGPWDYLPERPDAYGFPYHEACWRIFAEVSPIHDRKLQLLLDICVSIRNQGGPVRVLDWGHDYGGYWYEKNTPARLPPGMENCLELRTTHRHAHHDPLYSTELLRVFDLASKGLGNITPRPATLGHWSQASTSATRMRAFSVLPAELLQLILEYLSIPDTLALRLASREFTALGLSNAFWRSRFLPGRERSWVFEARPYLSSLPGQWRTIFDSVIHLGDPPSVINRRRIWNLASSLHDLIRKVGSTSCDGDAVNSLQDPGVGWITASRFPCTEWSHRSIPIPEAVTAVFVSTVQIYSRQYVSGIRIQHSSADGTMNSTPLGHRHPETETRLLSCEQGQLRIAGLQLALDSQGVRGLSIITASGAASNWVGDHEGFSKRRLVPSSSGRDIVTALRGGFCALKLVLLSIPTGADRHETDPASPPLDLRDSLLWYPDIPPPHFRYSRIEARKRPHNRDKFPVSLAILGGTPGQDLSCVIGLTFWVASSLHGDGSAGRLSALEVSFSDHRRPLRIGFYRPGRTKVYFPVDGPGGERITSIRDTLPVEQYRACAIAVTTNWGRSIAFYSPPRGRASKLFDVRSQEVDSESSRETVIGFWAAVVSG</sequence>
<dbReference type="InterPro" id="IPR001810">
    <property type="entry name" value="F-box_dom"/>
</dbReference>
<evidence type="ECO:0000313" key="3">
    <source>
        <dbReference type="EMBL" id="KAK4041105.1"/>
    </source>
</evidence>
<dbReference type="SUPFAM" id="SSF81383">
    <property type="entry name" value="F-box domain"/>
    <property type="match status" value="1"/>
</dbReference>
<evidence type="ECO:0000256" key="1">
    <source>
        <dbReference type="SAM" id="MobiDB-lite"/>
    </source>
</evidence>
<accession>A0AAN6SSX3</accession>